<name>A0A9W9EP09_9EURO</name>
<gene>
    <name evidence="1" type="ORF">N7532_010129</name>
</gene>
<reference evidence="1" key="2">
    <citation type="journal article" date="2023" name="IMA Fungus">
        <title>Comparative genomic study of the Penicillium genus elucidates a diverse pangenome and 15 lateral gene transfer events.</title>
        <authorList>
            <person name="Petersen C."/>
            <person name="Sorensen T."/>
            <person name="Nielsen M.R."/>
            <person name="Sondergaard T.E."/>
            <person name="Sorensen J.L."/>
            <person name="Fitzpatrick D.A."/>
            <person name="Frisvad J.C."/>
            <person name="Nielsen K.L."/>
        </authorList>
    </citation>
    <scope>NUCLEOTIDE SEQUENCE</scope>
    <source>
        <strain evidence="1">IBT 30761</strain>
    </source>
</reference>
<accession>A0A9W9EP09</accession>
<protein>
    <recommendedName>
        <fullName evidence="3">Protein HRI1</fullName>
    </recommendedName>
</protein>
<reference evidence="1" key="1">
    <citation type="submission" date="2022-11" db="EMBL/GenBank/DDBJ databases">
        <authorList>
            <person name="Petersen C."/>
        </authorList>
    </citation>
    <scope>NUCLEOTIDE SEQUENCE</scope>
    <source>
        <strain evidence="1">IBT 30761</strain>
    </source>
</reference>
<dbReference type="RefSeq" id="XP_056470036.1">
    <property type="nucleotide sequence ID" value="XM_056622620.1"/>
</dbReference>
<organism evidence="1 2">
    <name type="scientific">Penicillium argentinense</name>
    <dbReference type="NCBI Taxonomy" id="1131581"/>
    <lineage>
        <taxon>Eukaryota</taxon>
        <taxon>Fungi</taxon>
        <taxon>Dikarya</taxon>
        <taxon>Ascomycota</taxon>
        <taxon>Pezizomycotina</taxon>
        <taxon>Eurotiomycetes</taxon>
        <taxon>Eurotiomycetidae</taxon>
        <taxon>Eurotiales</taxon>
        <taxon>Aspergillaceae</taxon>
        <taxon>Penicillium</taxon>
    </lineage>
</organism>
<dbReference type="EMBL" id="JAPQKI010000010">
    <property type="protein sequence ID" value="KAJ5085358.1"/>
    <property type="molecule type" value="Genomic_DNA"/>
</dbReference>
<sequence>MATTATNLGSTCGFTTRLSLRWVPEPPEETTDTIVISVGEWFIDLRMDKKSGAIDWAMAGTMVAENPNETPLKINFTRELDSLNEIGMVDSASFSALPNGDDLETGEMPHPELPGAPMTAFEEVWHNLPFREGPEGAKQGISWILESDDEDFRQSEEEGEVTLTKMFIGRVWGTYQAFQQVQVHSRRKDQDGNWVFKRTGAEVSARREEFSPGAGWVDKYVVGPEGASVPSMKTEFDGEGQGSWKVPGEKVVIDGKSFIVRAFEEIKQPCQ</sequence>
<dbReference type="Gene3D" id="2.40.128.320">
    <property type="entry name" value="Protein HRI1, N-terminal domain"/>
    <property type="match status" value="1"/>
</dbReference>
<evidence type="ECO:0000313" key="1">
    <source>
        <dbReference type="EMBL" id="KAJ5085358.1"/>
    </source>
</evidence>
<dbReference type="InterPro" id="IPR031818">
    <property type="entry name" value="Hri1"/>
</dbReference>
<dbReference type="Proteomes" id="UP001149074">
    <property type="component" value="Unassembled WGS sequence"/>
</dbReference>
<evidence type="ECO:0008006" key="3">
    <source>
        <dbReference type="Google" id="ProtNLM"/>
    </source>
</evidence>
<evidence type="ECO:0000313" key="2">
    <source>
        <dbReference type="Proteomes" id="UP001149074"/>
    </source>
</evidence>
<comment type="caution">
    <text evidence="1">The sequence shown here is derived from an EMBL/GenBank/DDBJ whole genome shotgun (WGS) entry which is preliminary data.</text>
</comment>
<proteinExistence type="predicted"/>
<keyword evidence="2" id="KW-1185">Reference proteome</keyword>
<dbReference type="Pfam" id="PF16815">
    <property type="entry name" value="HRI1"/>
    <property type="match status" value="1"/>
</dbReference>
<dbReference type="GeneID" id="81361599"/>
<dbReference type="InterPro" id="IPR043047">
    <property type="entry name" value="Hri1_N_sf"/>
</dbReference>
<dbReference type="AlphaFoldDB" id="A0A9W9EP09"/>
<dbReference type="OrthoDB" id="4045395at2759"/>